<evidence type="ECO:0000256" key="2">
    <source>
        <dbReference type="ARBA" id="ARBA00022448"/>
    </source>
</evidence>
<evidence type="ECO:0000259" key="7">
    <source>
        <dbReference type="PROSITE" id="PS50850"/>
    </source>
</evidence>
<feature type="transmembrane region" description="Helical" evidence="6">
    <location>
        <begin position="216"/>
        <end position="238"/>
    </location>
</feature>
<dbReference type="Pfam" id="PF07690">
    <property type="entry name" value="MFS_1"/>
    <property type="match status" value="1"/>
</dbReference>
<keyword evidence="2" id="KW-0813">Transport</keyword>
<name>A0A0C9VRM4_SPHS4</name>
<dbReference type="EMBL" id="KN837140">
    <property type="protein sequence ID" value="KIJ40955.1"/>
    <property type="molecule type" value="Genomic_DNA"/>
</dbReference>
<comment type="subcellular location">
    <subcellularLocation>
        <location evidence="1">Membrane</location>
        <topology evidence="1">Multi-pass membrane protein</topology>
    </subcellularLocation>
</comment>
<dbReference type="InterPro" id="IPR036259">
    <property type="entry name" value="MFS_trans_sf"/>
</dbReference>
<proteinExistence type="predicted"/>
<feature type="domain" description="Major facilitator superfamily (MFS) profile" evidence="7">
    <location>
        <begin position="45"/>
        <end position="502"/>
    </location>
</feature>
<keyword evidence="9" id="KW-1185">Reference proteome</keyword>
<dbReference type="SUPFAM" id="SSF103473">
    <property type="entry name" value="MFS general substrate transporter"/>
    <property type="match status" value="1"/>
</dbReference>
<sequence>MSDERSPLLQDEPDNIVYEIEAQRSLSPSSSSSNSNVPTPLPWKSLLILQMQTASQPLAFEVIFPFVNQMILEIGVVNDPEQVGFYSGLIESIFSVMSLLTILPASHLADIIGRKPVILVGLSGLAVSVSCFGMSKSFLSMIISRCLSGALGGVWACTKVMTAELTDKTNQARAFQGTMVAYRIGQVVGLPLGGLLAHPERNIPIFRTPFWYEYPFALPCFVAAGFTALSVALGYFFLGETLQKQNTDSSSSTNKPQAYGATQQLTDEGGAAAGCHGNPLVLKEVKKNKPSYRAVLTRPIISVMISNFFLCFASETLFAVFPLFSFTPIASGGLGMSEAAIGTQMAVRSLLHIGILPFYPKIHKYCRTTLRTHRVIMWTWPLSVVCIPFLNVLARVNGNDTWMMNAALLAFFFIWSLSGIAWLTQSILTTDAAPSAEALSTVNGLMQLTIALPQAISPAFVTSLFAFSIKSGIAGGHLIWIVLFFITIYGGIQSMTLQEAETSWRD</sequence>
<evidence type="ECO:0000313" key="8">
    <source>
        <dbReference type="EMBL" id="KIJ40955.1"/>
    </source>
</evidence>
<dbReference type="OrthoDB" id="419616at2759"/>
<dbReference type="GO" id="GO:0022857">
    <property type="term" value="F:transmembrane transporter activity"/>
    <property type="evidence" value="ECO:0007669"/>
    <property type="project" value="InterPro"/>
</dbReference>
<reference evidence="8 9" key="1">
    <citation type="submission" date="2014-06" db="EMBL/GenBank/DDBJ databases">
        <title>Evolutionary Origins and Diversification of the Mycorrhizal Mutualists.</title>
        <authorList>
            <consortium name="DOE Joint Genome Institute"/>
            <consortium name="Mycorrhizal Genomics Consortium"/>
            <person name="Kohler A."/>
            <person name="Kuo A."/>
            <person name="Nagy L.G."/>
            <person name="Floudas D."/>
            <person name="Copeland A."/>
            <person name="Barry K.W."/>
            <person name="Cichocki N."/>
            <person name="Veneault-Fourrey C."/>
            <person name="LaButti K."/>
            <person name="Lindquist E.A."/>
            <person name="Lipzen A."/>
            <person name="Lundell T."/>
            <person name="Morin E."/>
            <person name="Murat C."/>
            <person name="Riley R."/>
            <person name="Ohm R."/>
            <person name="Sun H."/>
            <person name="Tunlid A."/>
            <person name="Henrissat B."/>
            <person name="Grigoriev I.V."/>
            <person name="Hibbett D.S."/>
            <person name="Martin F."/>
        </authorList>
    </citation>
    <scope>NUCLEOTIDE SEQUENCE [LARGE SCALE GENOMIC DNA]</scope>
    <source>
        <strain evidence="8 9">SS14</strain>
    </source>
</reference>
<feature type="transmembrane region" description="Helical" evidence="6">
    <location>
        <begin position="296"/>
        <end position="321"/>
    </location>
</feature>
<dbReference type="PROSITE" id="PS50850">
    <property type="entry name" value="MFS"/>
    <property type="match status" value="1"/>
</dbReference>
<evidence type="ECO:0000256" key="4">
    <source>
        <dbReference type="ARBA" id="ARBA00022989"/>
    </source>
</evidence>
<dbReference type="Proteomes" id="UP000054279">
    <property type="component" value="Unassembled WGS sequence"/>
</dbReference>
<protein>
    <recommendedName>
        <fullName evidence="7">Major facilitator superfamily (MFS) profile domain-containing protein</fullName>
    </recommendedName>
</protein>
<dbReference type="HOGENOM" id="CLU_001265_54_6_1"/>
<dbReference type="InterPro" id="IPR020846">
    <property type="entry name" value="MFS_dom"/>
</dbReference>
<evidence type="ECO:0000313" key="9">
    <source>
        <dbReference type="Proteomes" id="UP000054279"/>
    </source>
</evidence>
<dbReference type="PANTHER" id="PTHR23504">
    <property type="entry name" value="MAJOR FACILITATOR SUPERFAMILY DOMAIN-CONTAINING PROTEIN 10"/>
    <property type="match status" value="1"/>
</dbReference>
<dbReference type="PANTHER" id="PTHR23504:SF15">
    <property type="entry name" value="MAJOR FACILITATOR SUPERFAMILY (MFS) PROFILE DOMAIN-CONTAINING PROTEIN"/>
    <property type="match status" value="1"/>
</dbReference>
<dbReference type="InterPro" id="IPR011701">
    <property type="entry name" value="MFS"/>
</dbReference>
<evidence type="ECO:0000256" key="6">
    <source>
        <dbReference type="SAM" id="Phobius"/>
    </source>
</evidence>
<evidence type="ECO:0000256" key="3">
    <source>
        <dbReference type="ARBA" id="ARBA00022692"/>
    </source>
</evidence>
<feature type="transmembrane region" description="Helical" evidence="6">
    <location>
        <begin position="445"/>
        <end position="467"/>
    </location>
</feature>
<keyword evidence="5 6" id="KW-0472">Membrane</keyword>
<dbReference type="AlphaFoldDB" id="A0A0C9VRM4"/>
<dbReference type="GO" id="GO:0016020">
    <property type="term" value="C:membrane"/>
    <property type="evidence" value="ECO:0007669"/>
    <property type="project" value="UniProtKB-SubCell"/>
</dbReference>
<accession>A0A0C9VRM4</accession>
<keyword evidence="4 6" id="KW-1133">Transmembrane helix</keyword>
<evidence type="ECO:0000256" key="1">
    <source>
        <dbReference type="ARBA" id="ARBA00004141"/>
    </source>
</evidence>
<feature type="transmembrane region" description="Helical" evidence="6">
    <location>
        <begin position="375"/>
        <end position="396"/>
    </location>
</feature>
<organism evidence="8 9">
    <name type="scientific">Sphaerobolus stellatus (strain SS14)</name>
    <dbReference type="NCBI Taxonomy" id="990650"/>
    <lineage>
        <taxon>Eukaryota</taxon>
        <taxon>Fungi</taxon>
        <taxon>Dikarya</taxon>
        <taxon>Basidiomycota</taxon>
        <taxon>Agaricomycotina</taxon>
        <taxon>Agaricomycetes</taxon>
        <taxon>Phallomycetidae</taxon>
        <taxon>Geastrales</taxon>
        <taxon>Sphaerobolaceae</taxon>
        <taxon>Sphaerobolus</taxon>
    </lineage>
</organism>
<keyword evidence="3 6" id="KW-0812">Transmembrane</keyword>
<feature type="transmembrane region" description="Helical" evidence="6">
    <location>
        <begin position="402"/>
        <end position="424"/>
    </location>
</feature>
<feature type="transmembrane region" description="Helical" evidence="6">
    <location>
        <begin position="473"/>
        <end position="492"/>
    </location>
</feature>
<dbReference type="Gene3D" id="1.20.1250.20">
    <property type="entry name" value="MFS general substrate transporter like domains"/>
    <property type="match status" value="1"/>
</dbReference>
<gene>
    <name evidence="8" type="ORF">M422DRAFT_230020</name>
</gene>
<evidence type="ECO:0000256" key="5">
    <source>
        <dbReference type="ARBA" id="ARBA00023136"/>
    </source>
</evidence>